<protein>
    <submittedName>
        <fullName evidence="1">Uncharacterized protein</fullName>
    </submittedName>
</protein>
<gene>
    <name evidence="1" type="ORF">HHI36_018470</name>
</gene>
<accession>A0ABD2P071</accession>
<dbReference type="AlphaFoldDB" id="A0ABD2P071"/>
<organism evidence="1 2">
    <name type="scientific">Cryptolaemus montrouzieri</name>
    <dbReference type="NCBI Taxonomy" id="559131"/>
    <lineage>
        <taxon>Eukaryota</taxon>
        <taxon>Metazoa</taxon>
        <taxon>Ecdysozoa</taxon>
        <taxon>Arthropoda</taxon>
        <taxon>Hexapoda</taxon>
        <taxon>Insecta</taxon>
        <taxon>Pterygota</taxon>
        <taxon>Neoptera</taxon>
        <taxon>Endopterygota</taxon>
        <taxon>Coleoptera</taxon>
        <taxon>Polyphaga</taxon>
        <taxon>Cucujiformia</taxon>
        <taxon>Coccinelloidea</taxon>
        <taxon>Coccinellidae</taxon>
        <taxon>Scymninae</taxon>
        <taxon>Scymnini</taxon>
        <taxon>Cryptolaemus</taxon>
    </lineage>
</organism>
<evidence type="ECO:0000313" key="2">
    <source>
        <dbReference type="Proteomes" id="UP001516400"/>
    </source>
</evidence>
<reference evidence="1 2" key="1">
    <citation type="journal article" date="2021" name="BMC Biol.">
        <title>Horizontally acquired antibacterial genes associated with adaptive radiation of ladybird beetles.</title>
        <authorList>
            <person name="Li H.S."/>
            <person name="Tang X.F."/>
            <person name="Huang Y.H."/>
            <person name="Xu Z.Y."/>
            <person name="Chen M.L."/>
            <person name="Du X.Y."/>
            <person name="Qiu B.Y."/>
            <person name="Chen P.T."/>
            <person name="Zhang W."/>
            <person name="Slipinski A."/>
            <person name="Escalona H.E."/>
            <person name="Waterhouse R.M."/>
            <person name="Zwick A."/>
            <person name="Pang H."/>
        </authorList>
    </citation>
    <scope>NUCLEOTIDE SEQUENCE [LARGE SCALE GENOMIC DNA]</scope>
    <source>
        <strain evidence="1">SYSU2018</strain>
    </source>
</reference>
<evidence type="ECO:0000313" key="1">
    <source>
        <dbReference type="EMBL" id="KAL3284312.1"/>
    </source>
</evidence>
<keyword evidence="2" id="KW-1185">Reference proteome</keyword>
<dbReference type="EMBL" id="JABFTP020000165">
    <property type="protein sequence ID" value="KAL3284312.1"/>
    <property type="molecule type" value="Genomic_DNA"/>
</dbReference>
<sequence>MASQIRGIRLQSDIQKEKNLVADALSRIEINNNENESDNEDSDLLSILPQVDTTDELSPEEADLILNSEDPLRLDEDTQTQHTAVENPVFGMPISEKPLNSFVHRLEIKLADEYKLIYKRPFKKHHYLAHIRRGQEQENLRTFLKEVIDPKTLYGIYFQDESLERIFSKICGDLFTNTLKIIKTTTLCKDLEKQMNKIISFKITTIRTIMELQKLTITSKPNTTGPI</sequence>
<comment type="caution">
    <text evidence="1">The sequence shown here is derived from an EMBL/GenBank/DDBJ whole genome shotgun (WGS) entry which is preliminary data.</text>
</comment>
<proteinExistence type="predicted"/>
<name>A0ABD2P071_9CUCU</name>
<dbReference type="Proteomes" id="UP001516400">
    <property type="component" value="Unassembled WGS sequence"/>
</dbReference>